<dbReference type="Gene3D" id="3.30.160.60">
    <property type="entry name" value="Classic Zinc Finger"/>
    <property type="match status" value="8"/>
</dbReference>
<feature type="domain" description="C2H2-type" evidence="14">
    <location>
        <begin position="576"/>
        <end position="603"/>
    </location>
</feature>
<comment type="similarity">
    <text evidence="2">Belongs to the krueppel C2H2-type zinc-finger protein family.</text>
</comment>
<gene>
    <name evidence="16" type="ORF">HHI36_022563</name>
</gene>
<evidence type="ECO:0000259" key="15">
    <source>
        <dbReference type="PROSITE" id="PS51915"/>
    </source>
</evidence>
<dbReference type="FunFam" id="3.30.160.60:FF:000663">
    <property type="entry name" value="Zinc finger protein 45"/>
    <property type="match status" value="1"/>
</dbReference>
<feature type="domain" description="C2H2-type" evidence="14">
    <location>
        <begin position="372"/>
        <end position="400"/>
    </location>
</feature>
<dbReference type="GO" id="GO:0005634">
    <property type="term" value="C:nucleus"/>
    <property type="evidence" value="ECO:0007669"/>
    <property type="project" value="UniProtKB-SubCell"/>
</dbReference>
<evidence type="ECO:0000256" key="1">
    <source>
        <dbReference type="ARBA" id="ARBA00004123"/>
    </source>
</evidence>
<feature type="binding site" evidence="12">
    <location>
        <position position="61"/>
    </location>
    <ligand>
        <name>Zn(2+)</name>
        <dbReference type="ChEBI" id="CHEBI:29105"/>
    </ligand>
</feature>
<keyword evidence="4" id="KW-0677">Repeat</keyword>
<evidence type="ECO:0000256" key="4">
    <source>
        <dbReference type="ARBA" id="ARBA00022737"/>
    </source>
</evidence>
<dbReference type="SUPFAM" id="SSF57667">
    <property type="entry name" value="beta-beta-alpha zinc fingers"/>
    <property type="match status" value="5"/>
</dbReference>
<keyword evidence="3 12" id="KW-0479">Metal-binding</keyword>
<dbReference type="PROSITE" id="PS51915">
    <property type="entry name" value="ZAD"/>
    <property type="match status" value="1"/>
</dbReference>
<sequence>MTPKNLMQLCRLCLMEDKVKISIFEEQGAGEVKQIFLKISSCLPVTISQTDELPKKICVQCSLKLDSFYQFWNDTIKAEKQLNLWLTDIKSDSTEINVRHCRKQVGKNLINYNNNNNNKAVDGGEIKEETIDSEEERLINKLKNFGEYDTHTKECYLENSHENPSLVPAKRAKRACTMRQIIQAEAEYNDDEIEEIAEMRDKSDESEEEGNGIFSGSPSPIHIEDQPSTSGLEDALNSQNENHLVPIIQLSEGDWMHNEDITSPFAAQMHTTLKKLGYKNPFVYPELKNKKKSLKKIESKNNTKWQCMICSDVKMDKKELMEHYESHKSETETIKGSKLLGDYFMCPVCLTDFTSLISYEKHVELHHSEKQYNCEECHRAFKNLYSLSVHNHKRHGVEKIFKCAGCDFEDNELKSLRSHIRTFHEEHVKYRCEICNKGFSSLSWYHEHKNFHTGAMPFECEVCLKSFPYTRYLIAHKKNMHPEMFSSLPINHECDICQKKFAHKKSLVLHLRAHTGESAVLCDMCGKSLSSSEHLKQHLRIHTGYKPHCCSVCGKGFAKKCNLTLHERVHSGEKPHICNVCGKGFSQRSTLVIHGRYHSGERPYRCQLCQKGFVAKGLLGVHMKTCIGISD</sequence>
<dbReference type="PANTHER" id="PTHR24393">
    <property type="entry name" value="ZINC FINGER PROTEIN"/>
    <property type="match status" value="1"/>
</dbReference>
<feature type="domain" description="C2H2-type" evidence="14">
    <location>
        <begin position="344"/>
        <end position="371"/>
    </location>
</feature>
<feature type="region of interest" description="Disordered" evidence="13">
    <location>
        <begin position="200"/>
        <end position="235"/>
    </location>
</feature>
<accession>A0ABD2N0E1</accession>
<feature type="binding site" evidence="12">
    <location>
        <position position="10"/>
    </location>
    <ligand>
        <name>Zn(2+)</name>
        <dbReference type="ChEBI" id="CHEBI:29105"/>
    </ligand>
</feature>
<evidence type="ECO:0000256" key="13">
    <source>
        <dbReference type="SAM" id="MobiDB-lite"/>
    </source>
</evidence>
<dbReference type="FunFam" id="3.30.160.60:FF:000110">
    <property type="entry name" value="Zinc finger protein-like"/>
    <property type="match status" value="1"/>
</dbReference>
<dbReference type="Proteomes" id="UP001516400">
    <property type="component" value="Unassembled WGS sequence"/>
</dbReference>
<dbReference type="GO" id="GO:1990837">
    <property type="term" value="F:sequence-specific double-stranded DNA binding"/>
    <property type="evidence" value="ECO:0007669"/>
    <property type="project" value="UniProtKB-ARBA"/>
</dbReference>
<feature type="domain" description="C2H2-type" evidence="14">
    <location>
        <begin position="430"/>
        <end position="457"/>
    </location>
</feature>
<reference evidence="16 17" key="1">
    <citation type="journal article" date="2021" name="BMC Biol.">
        <title>Horizontally acquired antibacterial genes associated with adaptive radiation of ladybird beetles.</title>
        <authorList>
            <person name="Li H.S."/>
            <person name="Tang X.F."/>
            <person name="Huang Y.H."/>
            <person name="Xu Z.Y."/>
            <person name="Chen M.L."/>
            <person name="Du X.Y."/>
            <person name="Qiu B.Y."/>
            <person name="Chen P.T."/>
            <person name="Zhang W."/>
            <person name="Slipinski A."/>
            <person name="Escalona H.E."/>
            <person name="Waterhouse R.M."/>
            <person name="Zwick A."/>
            <person name="Pang H."/>
        </authorList>
    </citation>
    <scope>NUCLEOTIDE SEQUENCE [LARGE SCALE GENOMIC DNA]</scope>
    <source>
        <strain evidence="16">SYSU2018</strain>
    </source>
</reference>
<dbReference type="Pfam" id="PF13912">
    <property type="entry name" value="zf-C2H2_6"/>
    <property type="match status" value="1"/>
</dbReference>
<dbReference type="PANTHER" id="PTHR24393:SF15">
    <property type="entry name" value="IP01243P-RELATED"/>
    <property type="match status" value="1"/>
</dbReference>
<feature type="domain" description="C2H2-type" evidence="14">
    <location>
        <begin position="548"/>
        <end position="575"/>
    </location>
</feature>
<evidence type="ECO:0000313" key="17">
    <source>
        <dbReference type="Proteomes" id="UP001516400"/>
    </source>
</evidence>
<keyword evidence="10" id="KW-0539">Nucleus</keyword>
<evidence type="ECO:0000256" key="10">
    <source>
        <dbReference type="ARBA" id="ARBA00023242"/>
    </source>
</evidence>
<dbReference type="SMART" id="SM00355">
    <property type="entry name" value="ZnF_C2H2"/>
    <property type="match status" value="11"/>
</dbReference>
<protein>
    <submittedName>
        <fullName evidence="16">Uncharacterized protein</fullName>
    </submittedName>
</protein>
<dbReference type="AlphaFoldDB" id="A0ABD2N0E1"/>
<dbReference type="GO" id="GO:0008270">
    <property type="term" value="F:zinc ion binding"/>
    <property type="evidence" value="ECO:0007669"/>
    <property type="project" value="UniProtKB-UniRule"/>
</dbReference>
<dbReference type="Pfam" id="PF00096">
    <property type="entry name" value="zf-C2H2"/>
    <property type="match status" value="3"/>
</dbReference>
<evidence type="ECO:0000256" key="8">
    <source>
        <dbReference type="ARBA" id="ARBA00023125"/>
    </source>
</evidence>
<evidence type="ECO:0000256" key="5">
    <source>
        <dbReference type="ARBA" id="ARBA00022771"/>
    </source>
</evidence>
<comment type="subcellular location">
    <subcellularLocation>
        <location evidence="1">Nucleus</location>
    </subcellularLocation>
</comment>
<dbReference type="SUPFAM" id="SSF57716">
    <property type="entry name" value="Glucocorticoid receptor-like (DNA-binding domain)"/>
    <property type="match status" value="1"/>
</dbReference>
<feature type="domain" description="C2H2-type" evidence="14">
    <location>
        <begin position="520"/>
        <end position="547"/>
    </location>
</feature>
<feature type="domain" description="ZAD" evidence="15">
    <location>
        <begin position="8"/>
        <end position="85"/>
    </location>
</feature>
<dbReference type="GO" id="GO:0006355">
    <property type="term" value="P:regulation of DNA-templated transcription"/>
    <property type="evidence" value="ECO:0007669"/>
    <property type="project" value="UniProtKB-ARBA"/>
</dbReference>
<keyword evidence="17" id="KW-1185">Reference proteome</keyword>
<feature type="domain" description="C2H2-type" evidence="14">
    <location>
        <begin position="458"/>
        <end position="481"/>
    </location>
</feature>
<feature type="binding site" evidence="12">
    <location>
        <position position="58"/>
    </location>
    <ligand>
        <name>Zn(2+)</name>
        <dbReference type="ChEBI" id="CHEBI:29105"/>
    </ligand>
</feature>
<dbReference type="EMBL" id="JABFTP020000042">
    <property type="protein sequence ID" value="KAL3272101.1"/>
    <property type="molecule type" value="Genomic_DNA"/>
</dbReference>
<dbReference type="SMART" id="SM00868">
    <property type="entry name" value="zf-AD"/>
    <property type="match status" value="2"/>
</dbReference>
<dbReference type="Pfam" id="PF07776">
    <property type="entry name" value="zf-AD"/>
    <property type="match status" value="1"/>
</dbReference>
<feature type="domain" description="C2H2-type" evidence="14">
    <location>
        <begin position="492"/>
        <end position="519"/>
    </location>
</feature>
<keyword evidence="7" id="KW-0805">Transcription regulation</keyword>
<dbReference type="PROSITE" id="PS00028">
    <property type="entry name" value="ZINC_FINGER_C2H2_1"/>
    <property type="match status" value="8"/>
</dbReference>
<evidence type="ECO:0000313" key="16">
    <source>
        <dbReference type="EMBL" id="KAL3272101.1"/>
    </source>
</evidence>
<dbReference type="FunFam" id="3.30.160.60:FF:000303">
    <property type="entry name" value="Zinc finger protein 41"/>
    <property type="match status" value="1"/>
</dbReference>
<keyword evidence="9" id="KW-0804">Transcription</keyword>
<comment type="caution">
    <text evidence="16">The sequence shown here is derived from an EMBL/GenBank/DDBJ whole genome shotgun (WGS) entry which is preliminary data.</text>
</comment>
<dbReference type="InterPro" id="IPR013087">
    <property type="entry name" value="Znf_C2H2_type"/>
</dbReference>
<feature type="compositionally biased region" description="Polar residues" evidence="13">
    <location>
        <begin position="226"/>
        <end position="235"/>
    </location>
</feature>
<evidence type="ECO:0000256" key="12">
    <source>
        <dbReference type="PROSITE-ProRule" id="PRU01263"/>
    </source>
</evidence>
<evidence type="ECO:0000256" key="11">
    <source>
        <dbReference type="PROSITE-ProRule" id="PRU00042"/>
    </source>
</evidence>
<evidence type="ECO:0000256" key="7">
    <source>
        <dbReference type="ARBA" id="ARBA00023015"/>
    </source>
</evidence>
<organism evidence="16 17">
    <name type="scientific">Cryptolaemus montrouzieri</name>
    <dbReference type="NCBI Taxonomy" id="559131"/>
    <lineage>
        <taxon>Eukaryota</taxon>
        <taxon>Metazoa</taxon>
        <taxon>Ecdysozoa</taxon>
        <taxon>Arthropoda</taxon>
        <taxon>Hexapoda</taxon>
        <taxon>Insecta</taxon>
        <taxon>Pterygota</taxon>
        <taxon>Neoptera</taxon>
        <taxon>Endopterygota</taxon>
        <taxon>Coleoptera</taxon>
        <taxon>Polyphaga</taxon>
        <taxon>Cucujiformia</taxon>
        <taxon>Coccinelloidea</taxon>
        <taxon>Coccinellidae</taxon>
        <taxon>Scymninae</taxon>
        <taxon>Scymnini</taxon>
        <taxon>Cryptolaemus</taxon>
    </lineage>
</organism>
<evidence type="ECO:0000256" key="2">
    <source>
        <dbReference type="ARBA" id="ARBA00006991"/>
    </source>
</evidence>
<proteinExistence type="inferred from homology"/>
<dbReference type="FunFam" id="3.30.160.60:FF:002343">
    <property type="entry name" value="Zinc finger protein 33A"/>
    <property type="match status" value="1"/>
</dbReference>
<dbReference type="PROSITE" id="PS50157">
    <property type="entry name" value="ZINC_FINGER_C2H2_2"/>
    <property type="match status" value="8"/>
</dbReference>
<name>A0ABD2N0E1_9CUCU</name>
<dbReference type="Gene3D" id="3.40.1800.20">
    <property type="match status" value="1"/>
</dbReference>
<evidence type="ECO:0000256" key="3">
    <source>
        <dbReference type="ARBA" id="ARBA00022723"/>
    </source>
</evidence>
<keyword evidence="8" id="KW-0238">DNA-binding</keyword>
<dbReference type="InterPro" id="IPR012934">
    <property type="entry name" value="Znf_AD"/>
</dbReference>
<keyword evidence="6 12" id="KW-0862">Zinc</keyword>
<evidence type="ECO:0000259" key="14">
    <source>
        <dbReference type="PROSITE" id="PS50157"/>
    </source>
</evidence>
<feature type="binding site" evidence="12">
    <location>
        <position position="13"/>
    </location>
    <ligand>
        <name>Zn(2+)</name>
        <dbReference type="ChEBI" id="CHEBI:29105"/>
    </ligand>
</feature>
<evidence type="ECO:0000256" key="9">
    <source>
        <dbReference type="ARBA" id="ARBA00023163"/>
    </source>
</evidence>
<evidence type="ECO:0000256" key="6">
    <source>
        <dbReference type="ARBA" id="ARBA00022833"/>
    </source>
</evidence>
<keyword evidence="5 11" id="KW-0863">Zinc-finger</keyword>
<dbReference type="InterPro" id="IPR036236">
    <property type="entry name" value="Znf_C2H2_sf"/>
</dbReference>
<dbReference type="FunFam" id="3.30.160.60:FF:000045">
    <property type="entry name" value="ZFP69 zinc finger protein B"/>
    <property type="match status" value="1"/>
</dbReference>